<evidence type="ECO:0000313" key="2">
    <source>
        <dbReference type="EMBL" id="SLN41663.1"/>
    </source>
</evidence>
<evidence type="ECO:0000313" key="3">
    <source>
        <dbReference type="Proteomes" id="UP000193963"/>
    </source>
</evidence>
<dbReference type="Pfam" id="PF09860">
    <property type="entry name" value="DUF2087"/>
    <property type="match status" value="1"/>
</dbReference>
<dbReference type="EMBL" id="FWFN01000003">
    <property type="protein sequence ID" value="SLN41663.1"/>
    <property type="molecule type" value="Genomic_DNA"/>
</dbReference>
<dbReference type="InterPro" id="IPR018656">
    <property type="entry name" value="DUF2087"/>
</dbReference>
<reference evidence="2 3" key="1">
    <citation type="submission" date="2017-03" db="EMBL/GenBank/DDBJ databases">
        <authorList>
            <person name="Afonso C.L."/>
            <person name="Miller P.J."/>
            <person name="Scott M.A."/>
            <person name="Spackman E."/>
            <person name="Goraichik I."/>
            <person name="Dimitrov K.M."/>
            <person name="Suarez D.L."/>
            <person name="Swayne D.E."/>
        </authorList>
    </citation>
    <scope>NUCLEOTIDE SEQUENCE [LARGE SCALE GENOMIC DNA]</scope>
    <source>
        <strain evidence="2 3">CECT 7751</strain>
    </source>
</reference>
<keyword evidence="3" id="KW-1185">Reference proteome</keyword>
<dbReference type="RefSeq" id="WP_085887787.1">
    <property type="nucleotide sequence ID" value="NZ_FWFN01000003.1"/>
</dbReference>
<dbReference type="Proteomes" id="UP000193963">
    <property type="component" value="Unassembled WGS sequence"/>
</dbReference>
<gene>
    <name evidence="2" type="ORF">PSM7751_01927</name>
</gene>
<accession>A0A1X6Z6B1</accession>
<organism evidence="2 3">
    <name type="scientific">Pseudooceanicola marinus</name>
    <dbReference type="NCBI Taxonomy" id="396013"/>
    <lineage>
        <taxon>Bacteria</taxon>
        <taxon>Pseudomonadati</taxon>
        <taxon>Pseudomonadota</taxon>
        <taxon>Alphaproteobacteria</taxon>
        <taxon>Rhodobacterales</taxon>
        <taxon>Paracoccaceae</taxon>
        <taxon>Pseudooceanicola</taxon>
    </lineage>
</organism>
<evidence type="ECO:0000259" key="1">
    <source>
        <dbReference type="Pfam" id="PF09860"/>
    </source>
</evidence>
<protein>
    <recommendedName>
        <fullName evidence="1">DUF2087 domain-containing protein</fullName>
    </recommendedName>
</protein>
<name>A0A1X6Z6B1_9RHOB</name>
<proteinExistence type="predicted"/>
<dbReference type="AlphaFoldDB" id="A0A1X6Z6B1"/>
<sequence length="186" mass="20529">MSRPHIPLSIQDLSTFSRALARQLSAGADAGQVPSHLALMNMLARAGGYRNFQHLRAVQAAEGRLARPPEPEAPVDLRLVEKALPHFDDQGRLLRWPGRRQVRSLCLQVLWARLPAGQAMTEAEVNALLGPAHAFGDVAQLRRSLVEDGRLTRRRDGSDYRRAGGAPSPEGRALIRLVEARRRTDA</sequence>
<dbReference type="OrthoDB" id="6867569at2"/>
<feature type="domain" description="DUF2087" evidence="1">
    <location>
        <begin position="92"/>
        <end position="162"/>
    </location>
</feature>